<feature type="region of interest" description="Disordered" evidence="1">
    <location>
        <begin position="566"/>
        <end position="726"/>
    </location>
</feature>
<feature type="compositionally biased region" description="Pro residues" evidence="1">
    <location>
        <begin position="115"/>
        <end position="134"/>
    </location>
</feature>
<feature type="compositionally biased region" description="Polar residues" evidence="1">
    <location>
        <begin position="577"/>
        <end position="603"/>
    </location>
</feature>
<dbReference type="PANTHER" id="PTHR44376:SF5">
    <property type="entry name" value="TRANSCRIPTIONAL COREPRESSOR LEUNIG ISOFORM X1"/>
    <property type="match status" value="1"/>
</dbReference>
<evidence type="ECO:0000313" key="3">
    <source>
        <dbReference type="Proteomes" id="UP001175228"/>
    </source>
</evidence>
<dbReference type="EMBL" id="JAUEPU010000006">
    <property type="protein sequence ID" value="KAK0501756.1"/>
    <property type="molecule type" value="Genomic_DNA"/>
</dbReference>
<feature type="compositionally biased region" description="Basic and acidic residues" evidence="1">
    <location>
        <begin position="374"/>
        <end position="397"/>
    </location>
</feature>
<feature type="compositionally biased region" description="Pro residues" evidence="1">
    <location>
        <begin position="1"/>
        <end position="17"/>
    </location>
</feature>
<dbReference type="PROSITE" id="PS50896">
    <property type="entry name" value="LISH"/>
    <property type="match status" value="1"/>
</dbReference>
<keyword evidence="3" id="KW-1185">Reference proteome</keyword>
<evidence type="ECO:0000313" key="2">
    <source>
        <dbReference type="EMBL" id="KAK0501756.1"/>
    </source>
</evidence>
<sequence length="777" mass="83440">MSSVPPPGSAQSVPPPLDQSSPAQLSWEGDKMFNIYIYDYCYKRGFRKTARELLAEAEIPPESQPPINARQGLLFEWWSVFWVLFTAKANGHGTEDAMIYTQHQSQQAANRQAMPRPPQPPQPPPAMNPQPPMQQQPMVRGMNGMQPGRQFMPNGTMPNGVNAPPMPQGHMQTGPGPFPMPGAPMNGLPGPPGQQQPPGVPTAQPPNYQQMLPGHQRPGGPQQRPTNGMPPFQSPTLSHSHSPHTGPQGQPLQQPPQGQQPPPHAQPPIGQMGPSPHMPPNRGMLPPNGPQMNPGQQQGPIASSSYQSLARPPSRTNTPGQGSMMTNPSPSLMARQPMGPMGPGTDQRHVQEQSFLTEIMRIPPNLVGQLKQELGMDGKEPTAMTFDEKRRLVETHRQRTTRNPKPNPTPGPSNPMMQPPNQRNVAPQPPPGARPTKRNSTSPGEETEQQRTESSPPDRKRPRRSPVGQPSLPYPPHGQHNQPQPSPLGVGPGGPPQQQAQPPQMMNNMMRQPMGGPQMNGGFQPGMPQMGTNPMTMSMSQMSGGPMGSMSPAMGALSGQTMMNSHMQPMPNMPNRDGQNPYRTQIQHQMHNRMPGNTGSPASDPNFSQGQQGPPPPGPGPQFNPAPGPNNRMQQKSMSMMPPPSPGMNNKDQGGQKDGGKPDGSPHAPPGPSRTPNSAATAPPTPAPNPAQTAQTAPSPSQLLGNPPSSNGASAPPSTGPDMSAALFTPDFIQSVANSLDEFDPSFLRPDGDINFERDFGQWFNHPDDVGGTLDLK</sequence>
<dbReference type="PANTHER" id="PTHR44376">
    <property type="entry name" value="TRANSCRIPTIONAL REGULATOR OF FILAMENTOUS GROWTH FLO8"/>
    <property type="match status" value="1"/>
</dbReference>
<feature type="compositionally biased region" description="Pro residues" evidence="1">
    <location>
        <begin position="189"/>
        <end position="204"/>
    </location>
</feature>
<feature type="region of interest" description="Disordered" evidence="1">
    <location>
        <begin position="370"/>
        <end position="524"/>
    </location>
</feature>
<organism evidence="2 3">
    <name type="scientific">Armillaria luteobubalina</name>
    <dbReference type="NCBI Taxonomy" id="153913"/>
    <lineage>
        <taxon>Eukaryota</taxon>
        <taxon>Fungi</taxon>
        <taxon>Dikarya</taxon>
        <taxon>Basidiomycota</taxon>
        <taxon>Agaricomycotina</taxon>
        <taxon>Agaricomycetes</taxon>
        <taxon>Agaricomycetidae</taxon>
        <taxon>Agaricales</taxon>
        <taxon>Marasmiineae</taxon>
        <taxon>Physalacriaceae</taxon>
        <taxon>Armillaria</taxon>
    </lineage>
</organism>
<feature type="compositionally biased region" description="Basic and acidic residues" evidence="1">
    <location>
        <begin position="448"/>
        <end position="459"/>
    </location>
</feature>
<accession>A0AA39QH46</accession>
<evidence type="ECO:0008006" key="4">
    <source>
        <dbReference type="Google" id="ProtNLM"/>
    </source>
</evidence>
<gene>
    <name evidence="2" type="ORF">EDD18DRAFT_1144229</name>
</gene>
<feature type="compositionally biased region" description="Pro residues" evidence="1">
    <location>
        <begin position="613"/>
        <end position="628"/>
    </location>
</feature>
<dbReference type="InterPro" id="IPR006594">
    <property type="entry name" value="LisH"/>
</dbReference>
<feature type="compositionally biased region" description="Low complexity" evidence="1">
    <location>
        <begin position="283"/>
        <end position="300"/>
    </location>
</feature>
<feature type="compositionally biased region" description="Low complexity" evidence="1">
    <location>
        <begin position="690"/>
        <end position="717"/>
    </location>
</feature>
<feature type="region of interest" description="Disordered" evidence="1">
    <location>
        <begin position="103"/>
        <end position="353"/>
    </location>
</feature>
<name>A0AA39QH46_9AGAR</name>
<dbReference type="AlphaFoldDB" id="A0AA39QH46"/>
<feature type="compositionally biased region" description="Low complexity" evidence="1">
    <location>
        <begin position="496"/>
        <end position="517"/>
    </location>
</feature>
<evidence type="ECO:0000256" key="1">
    <source>
        <dbReference type="SAM" id="MobiDB-lite"/>
    </source>
</evidence>
<comment type="caution">
    <text evidence="2">The sequence shown here is derived from an EMBL/GenBank/DDBJ whole genome shotgun (WGS) entry which is preliminary data.</text>
</comment>
<protein>
    <recommendedName>
        <fullName evidence="4">LisH domain-containing protein</fullName>
    </recommendedName>
</protein>
<proteinExistence type="predicted"/>
<dbReference type="GO" id="GO:0003714">
    <property type="term" value="F:transcription corepressor activity"/>
    <property type="evidence" value="ECO:0007669"/>
    <property type="project" value="InterPro"/>
</dbReference>
<dbReference type="InterPro" id="IPR044716">
    <property type="entry name" value="LEUNIG-like"/>
</dbReference>
<feature type="compositionally biased region" description="Low complexity" evidence="1">
    <location>
        <begin position="234"/>
        <end position="257"/>
    </location>
</feature>
<reference evidence="2" key="1">
    <citation type="submission" date="2023-06" db="EMBL/GenBank/DDBJ databases">
        <authorList>
            <consortium name="Lawrence Berkeley National Laboratory"/>
            <person name="Ahrendt S."/>
            <person name="Sahu N."/>
            <person name="Indic B."/>
            <person name="Wong-Bajracharya J."/>
            <person name="Merenyi Z."/>
            <person name="Ke H.-M."/>
            <person name="Monk M."/>
            <person name="Kocsube S."/>
            <person name="Drula E."/>
            <person name="Lipzen A."/>
            <person name="Balint B."/>
            <person name="Henrissat B."/>
            <person name="Andreopoulos B."/>
            <person name="Martin F.M."/>
            <person name="Harder C.B."/>
            <person name="Rigling D."/>
            <person name="Ford K.L."/>
            <person name="Foster G.D."/>
            <person name="Pangilinan J."/>
            <person name="Papanicolaou A."/>
            <person name="Barry K."/>
            <person name="LaButti K."/>
            <person name="Viragh M."/>
            <person name="Koriabine M."/>
            <person name="Yan M."/>
            <person name="Riley R."/>
            <person name="Champramary S."/>
            <person name="Plett K.L."/>
            <person name="Tsai I.J."/>
            <person name="Slot J."/>
            <person name="Sipos G."/>
            <person name="Plett J."/>
            <person name="Nagy L.G."/>
            <person name="Grigoriev I.V."/>
        </authorList>
    </citation>
    <scope>NUCLEOTIDE SEQUENCE</scope>
    <source>
        <strain evidence="2">HWK02</strain>
    </source>
</reference>
<feature type="compositionally biased region" description="Polar residues" evidence="1">
    <location>
        <begin position="301"/>
        <end position="330"/>
    </location>
</feature>
<dbReference type="Proteomes" id="UP001175228">
    <property type="component" value="Unassembled WGS sequence"/>
</dbReference>
<feature type="region of interest" description="Disordered" evidence="1">
    <location>
        <begin position="1"/>
        <end position="23"/>
    </location>
</feature>